<dbReference type="Gene3D" id="2.60.40.290">
    <property type="match status" value="1"/>
</dbReference>
<feature type="region of interest" description="Disordered" evidence="8">
    <location>
        <begin position="402"/>
        <end position="426"/>
    </location>
</feature>
<dbReference type="InterPro" id="IPR001547">
    <property type="entry name" value="Glyco_hydro_5"/>
</dbReference>
<comment type="catalytic activity">
    <reaction evidence="1">
        <text>Endohydrolysis of (1-&gt;4)-beta-D-glucosidic linkages in cellulose, lichenin and cereal beta-D-glucans.</text>
        <dbReference type="EC" id="3.2.1.4"/>
    </reaction>
</comment>
<organism evidence="10 11">
    <name type="scientific">Dactylosporangium maewongense</name>
    <dbReference type="NCBI Taxonomy" id="634393"/>
    <lineage>
        <taxon>Bacteria</taxon>
        <taxon>Bacillati</taxon>
        <taxon>Actinomycetota</taxon>
        <taxon>Actinomycetes</taxon>
        <taxon>Micromonosporales</taxon>
        <taxon>Micromonosporaceae</taxon>
        <taxon>Dactylosporangium</taxon>
    </lineage>
</organism>
<reference evidence="10 11" key="1">
    <citation type="journal article" date="2019" name="Int. J. Syst. Evol. Microbiol.">
        <title>The Global Catalogue of Microorganisms (GCM) 10K type strain sequencing project: providing services to taxonomists for standard genome sequencing and annotation.</title>
        <authorList>
            <consortium name="The Broad Institute Genomics Platform"/>
            <consortium name="The Broad Institute Genome Sequencing Center for Infectious Disease"/>
            <person name="Wu L."/>
            <person name="Ma J."/>
        </authorList>
    </citation>
    <scope>NUCLEOTIDE SEQUENCE [LARGE SCALE GENOMIC DNA]</scope>
    <source>
        <strain evidence="10 11">JCM 15933</strain>
    </source>
</reference>
<keyword evidence="11" id="KW-1185">Reference proteome</keyword>
<dbReference type="SUPFAM" id="SSF49384">
    <property type="entry name" value="Carbohydrate-binding domain"/>
    <property type="match status" value="1"/>
</dbReference>
<comment type="subcellular location">
    <subcellularLocation>
        <location evidence="3">Secreted</location>
    </subcellularLocation>
</comment>
<dbReference type="SUPFAM" id="SSF51445">
    <property type="entry name" value="(Trans)glycosidases"/>
    <property type="match status" value="1"/>
</dbReference>
<evidence type="ECO:0000256" key="3">
    <source>
        <dbReference type="ARBA" id="ARBA00004613"/>
    </source>
</evidence>
<comment type="caution">
    <text evidence="10">The sequence shown here is derived from an EMBL/GenBank/DDBJ whole genome shotgun (WGS) entry which is preliminary data.</text>
</comment>
<dbReference type="InterPro" id="IPR001919">
    <property type="entry name" value="CBD2"/>
</dbReference>
<protein>
    <recommendedName>
        <fullName evidence="9">CBM2 domain-containing protein</fullName>
    </recommendedName>
</protein>
<dbReference type="Pfam" id="PF00553">
    <property type="entry name" value="CBM_2"/>
    <property type="match status" value="1"/>
</dbReference>
<dbReference type="InterPro" id="IPR045053">
    <property type="entry name" value="MAN-like"/>
</dbReference>
<dbReference type="PANTHER" id="PTHR31451">
    <property type="match status" value="1"/>
</dbReference>
<keyword evidence="7" id="KW-0326">Glycosidase</keyword>
<evidence type="ECO:0000256" key="6">
    <source>
        <dbReference type="ARBA" id="ARBA00022801"/>
    </source>
</evidence>
<sequence>MSKPARRRWPAALTAVLLVLVGAVVTLTGVNQAAAATAFVQRCGIRFCLGGKSFYFAGTNTYDLFTYGSGSGDTETQYMDKAKIDAHMTNLAADKVTVLRLWMFSMESWHGFETAKGVYNEQQFALFDYIIESARTHNIRLIPVFDNYWEAYGGIDRRLQWEGLSGGQPGRGQFFNKSKCPGCFTSYKNYVSYALNRTNHYSGVKYKDDPTIMAWELMNEPRYENQTPNENTSGTTLRAWVDEMGAFIKGIDPNHLLGTGLEGHETRYGFGGDEGNPFVYIHQSPYIDFTSAHPYPTESWANLGIEQTKTLVRAWINDSHNLVGKPFFMGEFNVHNVDRTAWFSALYSDFEAAGGDGSAFWWYSATNVDGKFGVMKGAPELAPFRTHSANMITKSGGVVPSVSLSASPSRTPSTSPSASPSVPPQSGPCTVHYGLSDWGGTFNGDVTIRNTGTAPITGWALRWTFPGNQVVTNMWNAVPAQTGNQVTARNPADYNVTIPAGGSLNFGFSATSVPGTNGIPSTFTLNGATCTKV</sequence>
<dbReference type="SMART" id="SM00637">
    <property type="entry name" value="CBD_II"/>
    <property type="match status" value="1"/>
</dbReference>
<dbReference type="EMBL" id="BAAAQD010000001">
    <property type="protein sequence ID" value="GAA1500965.1"/>
    <property type="molecule type" value="Genomic_DNA"/>
</dbReference>
<evidence type="ECO:0000259" key="9">
    <source>
        <dbReference type="PROSITE" id="PS51173"/>
    </source>
</evidence>
<evidence type="ECO:0000256" key="8">
    <source>
        <dbReference type="SAM" id="MobiDB-lite"/>
    </source>
</evidence>
<gene>
    <name evidence="10" type="ORF">GCM10009827_008540</name>
</gene>
<evidence type="ECO:0000256" key="5">
    <source>
        <dbReference type="ARBA" id="ARBA00022729"/>
    </source>
</evidence>
<dbReference type="PROSITE" id="PS51173">
    <property type="entry name" value="CBM2"/>
    <property type="match status" value="1"/>
</dbReference>
<dbReference type="InterPro" id="IPR017853">
    <property type="entry name" value="GH"/>
</dbReference>
<name>A0ABN1ZLZ7_9ACTN</name>
<dbReference type="Pfam" id="PF26410">
    <property type="entry name" value="GH5_mannosidase"/>
    <property type="match status" value="1"/>
</dbReference>
<comment type="catalytic activity">
    <reaction evidence="2">
        <text>Random hydrolysis of (1-&gt;4)-beta-D-mannosidic linkages in mannans, galactomannans and glucomannans.</text>
        <dbReference type="EC" id="3.2.1.78"/>
    </reaction>
</comment>
<dbReference type="PANTHER" id="PTHR31451:SF39">
    <property type="entry name" value="MANNAN ENDO-1,4-BETA-MANNOSIDASE 1"/>
    <property type="match status" value="1"/>
</dbReference>
<dbReference type="InterPro" id="IPR008965">
    <property type="entry name" value="CBM2/CBM3_carb-bd_dom_sf"/>
</dbReference>
<evidence type="ECO:0000256" key="1">
    <source>
        <dbReference type="ARBA" id="ARBA00000966"/>
    </source>
</evidence>
<accession>A0ABN1ZLZ7</accession>
<dbReference type="InterPro" id="IPR012291">
    <property type="entry name" value="CBM2_carb-bd_dom_sf"/>
</dbReference>
<dbReference type="Proteomes" id="UP001501470">
    <property type="component" value="Unassembled WGS sequence"/>
</dbReference>
<keyword evidence="4" id="KW-0964">Secreted</keyword>
<dbReference type="RefSeq" id="WP_344499662.1">
    <property type="nucleotide sequence ID" value="NZ_BAAAQD010000001.1"/>
</dbReference>
<evidence type="ECO:0000256" key="2">
    <source>
        <dbReference type="ARBA" id="ARBA00001678"/>
    </source>
</evidence>
<feature type="domain" description="CBM2" evidence="9">
    <location>
        <begin position="422"/>
        <end position="533"/>
    </location>
</feature>
<evidence type="ECO:0000256" key="7">
    <source>
        <dbReference type="ARBA" id="ARBA00023295"/>
    </source>
</evidence>
<evidence type="ECO:0000313" key="10">
    <source>
        <dbReference type="EMBL" id="GAA1500965.1"/>
    </source>
</evidence>
<keyword evidence="6" id="KW-0378">Hydrolase</keyword>
<proteinExistence type="predicted"/>
<dbReference type="Gene3D" id="3.20.20.80">
    <property type="entry name" value="Glycosidases"/>
    <property type="match status" value="1"/>
</dbReference>
<evidence type="ECO:0000256" key="4">
    <source>
        <dbReference type="ARBA" id="ARBA00022525"/>
    </source>
</evidence>
<keyword evidence="5" id="KW-0732">Signal</keyword>
<evidence type="ECO:0000313" key="11">
    <source>
        <dbReference type="Proteomes" id="UP001501470"/>
    </source>
</evidence>
<feature type="compositionally biased region" description="Low complexity" evidence="8">
    <location>
        <begin position="402"/>
        <end position="420"/>
    </location>
</feature>